<dbReference type="GO" id="GO:0016020">
    <property type="term" value="C:membrane"/>
    <property type="evidence" value="ECO:0007669"/>
    <property type="project" value="UniProtKB-SubCell"/>
</dbReference>
<dbReference type="InterPro" id="IPR018000">
    <property type="entry name" value="Neurotransmitter_ion_chnl_CS"/>
</dbReference>
<keyword evidence="8" id="KW-0675">Receptor</keyword>
<evidence type="ECO:0000313" key="9">
    <source>
        <dbReference type="Proteomes" id="UP000225706"/>
    </source>
</evidence>
<evidence type="ECO:0000259" key="7">
    <source>
        <dbReference type="Pfam" id="PF02932"/>
    </source>
</evidence>
<dbReference type="PANTHER" id="PTHR18945">
    <property type="entry name" value="NEUROTRANSMITTER GATED ION CHANNEL"/>
    <property type="match status" value="1"/>
</dbReference>
<dbReference type="InterPro" id="IPR006202">
    <property type="entry name" value="Neur_chan_lig-bd"/>
</dbReference>
<proteinExistence type="inferred from homology"/>
<dbReference type="GO" id="GO:0004888">
    <property type="term" value="F:transmembrane signaling receptor activity"/>
    <property type="evidence" value="ECO:0007669"/>
    <property type="project" value="InterPro"/>
</dbReference>
<dbReference type="AlphaFoldDB" id="A0A2B4ST26"/>
<feature type="transmembrane region" description="Helical" evidence="5">
    <location>
        <begin position="241"/>
        <end position="265"/>
    </location>
</feature>
<keyword evidence="5" id="KW-0813">Transport</keyword>
<keyword evidence="4 5" id="KW-0472">Membrane</keyword>
<reference evidence="9" key="1">
    <citation type="journal article" date="2017" name="bioRxiv">
        <title>Comparative analysis of the genomes of Stylophora pistillata and Acropora digitifera provides evidence for extensive differences between species of corals.</title>
        <authorList>
            <person name="Voolstra C.R."/>
            <person name="Li Y."/>
            <person name="Liew Y.J."/>
            <person name="Baumgarten S."/>
            <person name="Zoccola D."/>
            <person name="Flot J.-F."/>
            <person name="Tambutte S."/>
            <person name="Allemand D."/>
            <person name="Aranda M."/>
        </authorList>
    </citation>
    <scope>NUCLEOTIDE SEQUENCE [LARGE SCALE GENOMIC DNA]</scope>
</reference>
<evidence type="ECO:0000259" key="6">
    <source>
        <dbReference type="Pfam" id="PF02931"/>
    </source>
</evidence>
<protein>
    <submittedName>
        <fullName evidence="8">Neuronal acetylcholine receptor subunit alpha-9</fullName>
    </submittedName>
</protein>
<dbReference type="Gene3D" id="2.70.170.10">
    <property type="entry name" value="Neurotransmitter-gated ion-channel ligand-binding domain"/>
    <property type="match status" value="1"/>
</dbReference>
<dbReference type="InterPro" id="IPR036734">
    <property type="entry name" value="Neur_chan_lig-bd_sf"/>
</dbReference>
<dbReference type="InterPro" id="IPR006029">
    <property type="entry name" value="Neurotrans-gated_channel_TM"/>
</dbReference>
<keyword evidence="3 5" id="KW-1133">Transmembrane helix</keyword>
<evidence type="ECO:0000256" key="2">
    <source>
        <dbReference type="ARBA" id="ARBA00022692"/>
    </source>
</evidence>
<dbReference type="EMBL" id="LSMT01000028">
    <property type="protein sequence ID" value="PFX32050.1"/>
    <property type="molecule type" value="Genomic_DNA"/>
</dbReference>
<dbReference type="PRINTS" id="PR00252">
    <property type="entry name" value="NRIONCHANNEL"/>
</dbReference>
<feature type="domain" description="Neurotransmitter-gated ion-channel ligand-binding" evidence="6">
    <location>
        <begin position="28"/>
        <end position="239"/>
    </location>
</feature>
<name>A0A2B4ST26_STYPI</name>
<sequence length="440" mass="50885">MSSTIITVGTILSTFFQGLHCASFDRLLIENLLKNYNMDVRPVENASQVLEVTLGLQPYRLLRVDEVEQLVRMSLWYRLTWQDRFLMWSPSQYGNLTRINLPVDAIWTPSVGLLNSLESGFAPIFESADGGLSPLAEIRYDGQIKIAVPTILSISCIMDMTMYPFDIQRCKLKFGTWAYTNKDLKFSADFKTSILAESKEAFASSAGWSVMEYRAVDQHDNDTNASPSVAFTMQLKRHTTYYIVILFLPCFSNAMLTLLVFLLPTETGERIGVGINTLFIMWVNYLRALNGMPKSPNLPVFCKFYYFVMFECVCAIAISCLLISFYHMNVHIEPPDWVKTHILDRMAWIVFLRSSVKHRQRTAEEFKKEAEQFRSRFGGKTYHKITIGLNLFVDNSLKEFETFWRREIWRLVSLVLERFFTYVLLFSVLISFFVFAATVR</sequence>
<comment type="caution">
    <text evidence="8">The sequence shown here is derived from an EMBL/GenBank/DDBJ whole genome shotgun (WGS) entry which is preliminary data.</text>
</comment>
<keyword evidence="2 5" id="KW-0812">Transmembrane</keyword>
<dbReference type="CDD" id="cd19051">
    <property type="entry name" value="LGIC_TM_cation"/>
    <property type="match status" value="1"/>
</dbReference>
<evidence type="ECO:0000256" key="3">
    <source>
        <dbReference type="ARBA" id="ARBA00022989"/>
    </source>
</evidence>
<dbReference type="OrthoDB" id="5950239at2759"/>
<dbReference type="CDD" id="cd18989">
    <property type="entry name" value="LGIC_ECD_cation"/>
    <property type="match status" value="1"/>
</dbReference>
<feature type="transmembrane region" description="Helical" evidence="5">
    <location>
        <begin position="304"/>
        <end position="326"/>
    </location>
</feature>
<evidence type="ECO:0000256" key="1">
    <source>
        <dbReference type="ARBA" id="ARBA00004141"/>
    </source>
</evidence>
<dbReference type="Pfam" id="PF02932">
    <property type="entry name" value="Neur_chan_memb"/>
    <property type="match status" value="1"/>
</dbReference>
<dbReference type="InterPro" id="IPR038050">
    <property type="entry name" value="Neuro_actylchol_rec"/>
</dbReference>
<feature type="domain" description="Neurotransmitter-gated ion-channel transmembrane" evidence="7">
    <location>
        <begin position="247"/>
        <end position="370"/>
    </location>
</feature>
<keyword evidence="5" id="KW-0406">Ion transport</keyword>
<evidence type="ECO:0000313" key="8">
    <source>
        <dbReference type="EMBL" id="PFX32050.1"/>
    </source>
</evidence>
<dbReference type="Proteomes" id="UP000225706">
    <property type="component" value="Unassembled WGS sequence"/>
</dbReference>
<gene>
    <name evidence="8" type="primary">CHRNA9</name>
    <name evidence="8" type="ORF">AWC38_SpisGene3179</name>
</gene>
<evidence type="ECO:0000256" key="4">
    <source>
        <dbReference type="ARBA" id="ARBA00023136"/>
    </source>
</evidence>
<organism evidence="8 9">
    <name type="scientific">Stylophora pistillata</name>
    <name type="common">Smooth cauliflower coral</name>
    <dbReference type="NCBI Taxonomy" id="50429"/>
    <lineage>
        <taxon>Eukaryota</taxon>
        <taxon>Metazoa</taxon>
        <taxon>Cnidaria</taxon>
        <taxon>Anthozoa</taxon>
        <taxon>Hexacorallia</taxon>
        <taxon>Scleractinia</taxon>
        <taxon>Astrocoeniina</taxon>
        <taxon>Pocilloporidae</taxon>
        <taxon>Stylophora</taxon>
    </lineage>
</organism>
<dbReference type="SUPFAM" id="SSF90112">
    <property type="entry name" value="Neurotransmitter-gated ion-channel transmembrane pore"/>
    <property type="match status" value="1"/>
</dbReference>
<feature type="transmembrane region" description="Helical" evidence="5">
    <location>
        <begin position="271"/>
        <end position="292"/>
    </location>
</feature>
<evidence type="ECO:0000256" key="5">
    <source>
        <dbReference type="RuleBase" id="RU000687"/>
    </source>
</evidence>
<dbReference type="InterPro" id="IPR006201">
    <property type="entry name" value="Neur_channel"/>
</dbReference>
<dbReference type="STRING" id="50429.A0A2B4ST26"/>
<comment type="subcellular location">
    <subcellularLocation>
        <location evidence="1">Membrane</location>
        <topology evidence="1">Multi-pass membrane protein</topology>
    </subcellularLocation>
</comment>
<dbReference type="SUPFAM" id="SSF63712">
    <property type="entry name" value="Nicotinic receptor ligand binding domain-like"/>
    <property type="match status" value="1"/>
</dbReference>
<keyword evidence="5" id="KW-0407">Ion channel</keyword>
<comment type="similarity">
    <text evidence="5">Belongs to the ligand-gated ion channel (TC 1.A.9) family.</text>
</comment>
<dbReference type="FunFam" id="2.70.170.10:FF:000028">
    <property type="entry name" value="AcetylCholine Receptor"/>
    <property type="match status" value="1"/>
</dbReference>
<dbReference type="Gene3D" id="1.20.58.390">
    <property type="entry name" value="Neurotransmitter-gated ion-channel transmembrane domain"/>
    <property type="match status" value="1"/>
</dbReference>
<dbReference type="InterPro" id="IPR036719">
    <property type="entry name" value="Neuro-gated_channel_TM_sf"/>
</dbReference>
<keyword evidence="9" id="KW-1185">Reference proteome</keyword>
<dbReference type="PROSITE" id="PS00236">
    <property type="entry name" value="NEUROTR_ION_CHANNEL"/>
    <property type="match status" value="1"/>
</dbReference>
<feature type="transmembrane region" description="Helical" evidence="5">
    <location>
        <begin position="419"/>
        <end position="439"/>
    </location>
</feature>
<dbReference type="Pfam" id="PF02931">
    <property type="entry name" value="Neur_chan_LBD"/>
    <property type="match status" value="1"/>
</dbReference>
<accession>A0A2B4ST26</accession>
<dbReference type="GO" id="GO:0005230">
    <property type="term" value="F:extracellular ligand-gated monoatomic ion channel activity"/>
    <property type="evidence" value="ECO:0007669"/>
    <property type="project" value="InterPro"/>
</dbReference>